<comment type="similarity">
    <text evidence="2">Belongs to the universal ribosomal protein uL29 family.</text>
</comment>
<dbReference type="EMBL" id="LCTW02000544">
    <property type="protein sequence ID" value="KXX73099.1"/>
    <property type="molecule type" value="Genomic_DNA"/>
</dbReference>
<name>A0A175VPH0_9PEZI</name>
<reference evidence="9 10" key="1">
    <citation type="journal article" date="2016" name="Genome Announc.">
        <title>Genome Sequence of Madurella mycetomatis mm55, Isolated from a Human Mycetoma Case in Sudan.</title>
        <authorList>
            <person name="Smit S."/>
            <person name="Derks M.F."/>
            <person name="Bervoets S."/>
            <person name="Fahal A."/>
            <person name="van Leeuwen W."/>
            <person name="van Belkum A."/>
            <person name="van de Sande W.W."/>
        </authorList>
    </citation>
    <scope>NUCLEOTIDE SEQUENCE [LARGE SCALE GENOMIC DNA]</scope>
    <source>
        <strain evidence="10">mm55</strain>
    </source>
</reference>
<keyword evidence="3" id="KW-0689">Ribosomal protein</keyword>
<evidence type="ECO:0000256" key="5">
    <source>
        <dbReference type="ARBA" id="ARBA00023274"/>
    </source>
</evidence>
<accession>A0A175VPH0</accession>
<dbReference type="GO" id="GO:0032543">
    <property type="term" value="P:mitochondrial translation"/>
    <property type="evidence" value="ECO:0007669"/>
    <property type="project" value="TreeGrafter"/>
</dbReference>
<evidence type="ECO:0000256" key="1">
    <source>
        <dbReference type="ARBA" id="ARBA00004173"/>
    </source>
</evidence>
<dbReference type="GO" id="GO:0003735">
    <property type="term" value="F:structural constituent of ribosome"/>
    <property type="evidence" value="ECO:0007669"/>
    <property type="project" value="InterPro"/>
</dbReference>
<dbReference type="PANTHER" id="PTHR21183">
    <property type="entry name" value="RIBOSOMAL PROTEIN L47, MITOCHONDRIAL-RELATED"/>
    <property type="match status" value="1"/>
</dbReference>
<dbReference type="AlphaFoldDB" id="A0A175VPH0"/>
<keyword evidence="4" id="KW-0496">Mitochondrion</keyword>
<evidence type="ECO:0000256" key="8">
    <source>
        <dbReference type="SAM" id="MobiDB-lite"/>
    </source>
</evidence>
<dbReference type="InterPro" id="IPR038340">
    <property type="entry name" value="MRP-L47_sf"/>
</dbReference>
<dbReference type="PANTHER" id="PTHR21183:SF18">
    <property type="entry name" value="LARGE RIBOSOMAL SUBUNIT PROTEIN UL29M"/>
    <property type="match status" value="1"/>
</dbReference>
<comment type="subcellular location">
    <subcellularLocation>
        <location evidence="1">Mitochondrion</location>
    </subcellularLocation>
</comment>
<dbReference type="Proteomes" id="UP000078237">
    <property type="component" value="Unassembled WGS sequence"/>
</dbReference>
<evidence type="ECO:0000256" key="6">
    <source>
        <dbReference type="ARBA" id="ARBA00035289"/>
    </source>
</evidence>
<evidence type="ECO:0000256" key="7">
    <source>
        <dbReference type="ARBA" id="ARBA00035399"/>
    </source>
</evidence>
<evidence type="ECO:0000313" key="9">
    <source>
        <dbReference type="EMBL" id="KXX73099.1"/>
    </source>
</evidence>
<protein>
    <recommendedName>
        <fullName evidence="6">Large ribosomal subunit protein uL29m</fullName>
    </recommendedName>
    <alternativeName>
        <fullName evidence="7">54S ribosomal protein L4, mitochondrial</fullName>
    </alternativeName>
</protein>
<gene>
    <name evidence="9" type="ORF">MMYC01_210450</name>
</gene>
<keyword evidence="5" id="KW-0687">Ribonucleoprotein</keyword>
<evidence type="ECO:0000256" key="4">
    <source>
        <dbReference type="ARBA" id="ARBA00023128"/>
    </source>
</evidence>
<feature type="compositionally biased region" description="Low complexity" evidence="8">
    <location>
        <begin position="249"/>
        <end position="260"/>
    </location>
</feature>
<evidence type="ECO:0000313" key="10">
    <source>
        <dbReference type="Proteomes" id="UP000078237"/>
    </source>
</evidence>
<comment type="caution">
    <text evidence="9">The sequence shown here is derived from an EMBL/GenBank/DDBJ whole genome shotgun (WGS) entry which is preliminary data.</text>
</comment>
<sequence length="291" mass="32053">MATSGAIRPSMGAVCRISSAGAGTAPMPLATASRAAVAAAVSRHLARTHAAPISTTAALLKRHTYVGARDNMDHSKKRGESAIRRTGTRWRLSMSDLPLPKPVPRDQLPPIETDPNHGLWEFFADRETVAATPEQDAKHGRAWTVEELRHKSWDDLHRLWWVCVKERNRIATANWERNRSRLGFGEGEALERDHKVRDTMRCIKHVLTERFYAWEDAVKLAENDPEVNLSGDGPAFTPSDFLLEEEQAAGELEQSASGSEEVAEKAEAGAVTPDPTTIPPSQAQGEASRLR</sequence>
<dbReference type="Pfam" id="PF06984">
    <property type="entry name" value="MRP-L47"/>
    <property type="match status" value="1"/>
</dbReference>
<dbReference type="GO" id="GO:0005762">
    <property type="term" value="C:mitochondrial large ribosomal subunit"/>
    <property type="evidence" value="ECO:0007669"/>
    <property type="project" value="TreeGrafter"/>
</dbReference>
<evidence type="ECO:0000256" key="2">
    <source>
        <dbReference type="ARBA" id="ARBA00009254"/>
    </source>
</evidence>
<evidence type="ECO:0000256" key="3">
    <source>
        <dbReference type="ARBA" id="ARBA00022980"/>
    </source>
</evidence>
<feature type="region of interest" description="Disordered" evidence="8">
    <location>
        <begin position="245"/>
        <end position="291"/>
    </location>
</feature>
<proteinExistence type="inferred from homology"/>
<dbReference type="InterPro" id="IPR010729">
    <property type="entry name" value="Ribosomal_uL29_mit"/>
</dbReference>
<dbReference type="OrthoDB" id="270763at2759"/>
<dbReference type="VEuPathDB" id="FungiDB:MMYC01_210450"/>
<dbReference type="Gene3D" id="6.10.330.20">
    <property type="match status" value="1"/>
</dbReference>
<dbReference type="STRING" id="100816.A0A175VPH0"/>
<keyword evidence="10" id="KW-1185">Reference proteome</keyword>
<organism evidence="9 10">
    <name type="scientific">Madurella mycetomatis</name>
    <dbReference type="NCBI Taxonomy" id="100816"/>
    <lineage>
        <taxon>Eukaryota</taxon>
        <taxon>Fungi</taxon>
        <taxon>Dikarya</taxon>
        <taxon>Ascomycota</taxon>
        <taxon>Pezizomycotina</taxon>
        <taxon>Sordariomycetes</taxon>
        <taxon>Sordariomycetidae</taxon>
        <taxon>Sordariales</taxon>
        <taxon>Sordariales incertae sedis</taxon>
        <taxon>Madurella</taxon>
    </lineage>
</organism>